<dbReference type="GO" id="GO:0031588">
    <property type="term" value="C:nucleotide-activated protein kinase complex"/>
    <property type="evidence" value="ECO:0007669"/>
    <property type="project" value="TreeGrafter"/>
</dbReference>
<dbReference type="SUPFAM" id="SSF54631">
    <property type="entry name" value="CBS-domain pair"/>
    <property type="match status" value="2"/>
</dbReference>
<dbReference type="PANTHER" id="PTHR13780:SF35">
    <property type="entry name" value="LD22662P"/>
    <property type="match status" value="1"/>
</dbReference>
<dbReference type="AlphaFoldDB" id="A0A4Z1NRL6"/>
<evidence type="ECO:0000256" key="5">
    <source>
        <dbReference type="SAM" id="MobiDB-lite"/>
    </source>
</evidence>
<dbReference type="Gene3D" id="3.10.580.10">
    <property type="entry name" value="CBS-domain"/>
    <property type="match status" value="2"/>
</dbReference>
<keyword evidence="8" id="KW-1185">Reference proteome</keyword>
<dbReference type="CDD" id="cd04618">
    <property type="entry name" value="CBS_euAMPK_gamma-like_repeat1"/>
    <property type="match status" value="1"/>
</dbReference>
<dbReference type="InterPro" id="IPR000644">
    <property type="entry name" value="CBS_dom"/>
</dbReference>
<sequence length="425" mass="47131">MSENTPDQKDQGAPPTAVSPPHSESSPAAARRQNESPAARAARAARAAAIGHESSSPGTSAVPVPAVAALKVAQPSTFLQPLPLPRPRASSRPMTPSLPLSAVDKEQIEGLRAIRAFLKVRTSYDVLPLSFRLIIFDQELLVKKSLNILMQNGIVSAPLWDSTTSTFAGMLTTSDYINVIQYYWQNPDELETIDQFRLDSLRDIEKAIGAPQIETVSIHPERPVYEACRMMLASRARRIPIIDIDDETRRPMVVSVITQYRILKFVAVNVKETEQLQKPLKDLERKVGSYDNLQTATMDTPVIEVIHMLVKKNISSVPILDQDGTVINVFEAVDVIALIKGGEFNELDISVGEALLKRPDDFAGIYTCTMHDRLDTIFDTIRKSRVHRLVIIDENSRLKGVLTLSDILSYVLLEGEDDDERSALN</sequence>
<feature type="domain" description="CBS" evidence="6">
    <location>
        <begin position="356"/>
        <end position="420"/>
    </location>
</feature>
<name>A0A4Z1NRL6_9PEZI</name>
<dbReference type="SMART" id="SM00116">
    <property type="entry name" value="CBS"/>
    <property type="match status" value="4"/>
</dbReference>
<keyword evidence="3 4" id="KW-0129">CBS domain</keyword>
<keyword evidence="2" id="KW-0677">Repeat</keyword>
<dbReference type="InterPro" id="IPR050511">
    <property type="entry name" value="AMPK_gamma/SDS23_families"/>
</dbReference>
<dbReference type="OrthoDB" id="286637at2759"/>
<feature type="compositionally biased region" description="Basic and acidic residues" evidence="5">
    <location>
        <begin position="1"/>
        <end position="10"/>
    </location>
</feature>
<dbReference type="Proteomes" id="UP000298493">
    <property type="component" value="Unassembled WGS sequence"/>
</dbReference>
<evidence type="ECO:0000256" key="1">
    <source>
        <dbReference type="ARBA" id="ARBA00006750"/>
    </source>
</evidence>
<organism evidence="7 8">
    <name type="scientific">Venturia nashicola</name>
    <dbReference type="NCBI Taxonomy" id="86259"/>
    <lineage>
        <taxon>Eukaryota</taxon>
        <taxon>Fungi</taxon>
        <taxon>Dikarya</taxon>
        <taxon>Ascomycota</taxon>
        <taxon>Pezizomycotina</taxon>
        <taxon>Dothideomycetes</taxon>
        <taxon>Pleosporomycetidae</taxon>
        <taxon>Venturiales</taxon>
        <taxon>Venturiaceae</taxon>
        <taxon>Venturia</taxon>
    </lineage>
</organism>
<evidence type="ECO:0000256" key="2">
    <source>
        <dbReference type="ARBA" id="ARBA00022737"/>
    </source>
</evidence>
<feature type="compositionally biased region" description="Low complexity" evidence="5">
    <location>
        <begin position="38"/>
        <end position="60"/>
    </location>
</feature>
<gene>
    <name evidence="7" type="ORF">E6O75_ATG06407</name>
</gene>
<evidence type="ECO:0000313" key="8">
    <source>
        <dbReference type="Proteomes" id="UP000298493"/>
    </source>
</evidence>
<feature type="region of interest" description="Disordered" evidence="5">
    <location>
        <begin position="80"/>
        <end position="101"/>
    </location>
</feature>
<dbReference type="InterPro" id="IPR046342">
    <property type="entry name" value="CBS_dom_sf"/>
</dbReference>
<evidence type="ECO:0000256" key="4">
    <source>
        <dbReference type="PROSITE-ProRule" id="PRU00703"/>
    </source>
</evidence>
<dbReference type="GO" id="GO:0019901">
    <property type="term" value="F:protein kinase binding"/>
    <property type="evidence" value="ECO:0007669"/>
    <property type="project" value="TreeGrafter"/>
</dbReference>
<accession>A0A4Z1NRL6</accession>
<evidence type="ECO:0000256" key="3">
    <source>
        <dbReference type="ARBA" id="ARBA00023122"/>
    </source>
</evidence>
<feature type="region of interest" description="Disordered" evidence="5">
    <location>
        <begin position="1"/>
        <end position="60"/>
    </location>
</feature>
<evidence type="ECO:0000259" key="6">
    <source>
        <dbReference type="PROSITE" id="PS51371"/>
    </source>
</evidence>
<dbReference type="PROSITE" id="PS51371">
    <property type="entry name" value="CBS"/>
    <property type="match status" value="3"/>
</dbReference>
<protein>
    <submittedName>
        <fullName evidence="7">Cystathionine beta-synthase core</fullName>
    </submittedName>
</protein>
<dbReference type="EMBL" id="SNSC02000014">
    <property type="protein sequence ID" value="TID18331.1"/>
    <property type="molecule type" value="Genomic_DNA"/>
</dbReference>
<feature type="domain" description="CBS" evidence="6">
    <location>
        <begin position="287"/>
        <end position="347"/>
    </location>
</feature>
<proteinExistence type="inferred from homology"/>
<comment type="caution">
    <text evidence="7">The sequence shown here is derived from an EMBL/GenBank/DDBJ whole genome shotgun (WGS) entry which is preliminary data.</text>
</comment>
<dbReference type="GO" id="GO:0019887">
    <property type="term" value="F:protein kinase regulator activity"/>
    <property type="evidence" value="ECO:0007669"/>
    <property type="project" value="TreeGrafter"/>
</dbReference>
<dbReference type="CDD" id="cd04641">
    <property type="entry name" value="CBS_euAMPK_gamma-like_repeat2"/>
    <property type="match status" value="1"/>
</dbReference>
<reference evidence="7 8" key="1">
    <citation type="submission" date="2019-04" db="EMBL/GenBank/DDBJ databases">
        <title>High contiguity whole genome sequence and gene annotation resource for two Venturia nashicola isolates.</title>
        <authorList>
            <person name="Prokchorchik M."/>
            <person name="Won K."/>
            <person name="Lee Y."/>
            <person name="Choi E.D."/>
            <person name="Segonzac C."/>
            <person name="Sohn K.H."/>
        </authorList>
    </citation>
    <scope>NUCLEOTIDE SEQUENCE [LARGE SCALE GENOMIC DNA]</scope>
    <source>
        <strain evidence="7 8">PRI2</strain>
    </source>
</reference>
<dbReference type="GO" id="GO:0005737">
    <property type="term" value="C:cytoplasm"/>
    <property type="evidence" value="ECO:0007669"/>
    <property type="project" value="TreeGrafter"/>
</dbReference>
<dbReference type="GO" id="GO:0016208">
    <property type="term" value="F:AMP binding"/>
    <property type="evidence" value="ECO:0007669"/>
    <property type="project" value="TreeGrafter"/>
</dbReference>
<feature type="domain" description="CBS" evidence="6">
    <location>
        <begin position="210"/>
        <end position="272"/>
    </location>
</feature>
<comment type="similarity">
    <text evidence="1">Belongs to the 5'-AMP-activated protein kinase gamma subunit family.</text>
</comment>
<dbReference type="STRING" id="86259.A0A4Z1NRL6"/>
<feature type="compositionally biased region" description="Low complexity" evidence="5">
    <location>
        <begin position="19"/>
        <end position="30"/>
    </location>
</feature>
<dbReference type="GO" id="GO:0005634">
    <property type="term" value="C:nucleus"/>
    <property type="evidence" value="ECO:0007669"/>
    <property type="project" value="TreeGrafter"/>
</dbReference>
<evidence type="ECO:0000313" key="7">
    <source>
        <dbReference type="EMBL" id="TID18331.1"/>
    </source>
</evidence>
<dbReference type="PANTHER" id="PTHR13780">
    <property type="entry name" value="AMP-ACTIVATED PROTEIN KINASE, GAMMA REGULATORY SUBUNIT"/>
    <property type="match status" value="1"/>
</dbReference>
<dbReference type="Pfam" id="PF00571">
    <property type="entry name" value="CBS"/>
    <property type="match status" value="3"/>
</dbReference>